<organism evidence="9 10">
    <name type="scientific">Diploptera punctata</name>
    <name type="common">Pacific beetle cockroach</name>
    <dbReference type="NCBI Taxonomy" id="6984"/>
    <lineage>
        <taxon>Eukaryota</taxon>
        <taxon>Metazoa</taxon>
        <taxon>Ecdysozoa</taxon>
        <taxon>Arthropoda</taxon>
        <taxon>Hexapoda</taxon>
        <taxon>Insecta</taxon>
        <taxon>Pterygota</taxon>
        <taxon>Neoptera</taxon>
        <taxon>Polyneoptera</taxon>
        <taxon>Dictyoptera</taxon>
        <taxon>Blattodea</taxon>
        <taxon>Blaberoidea</taxon>
        <taxon>Blaberidae</taxon>
        <taxon>Diplopterinae</taxon>
        <taxon>Diploptera</taxon>
    </lineage>
</organism>
<dbReference type="GO" id="GO:0070772">
    <property type="term" value="C:PAS complex"/>
    <property type="evidence" value="ECO:0007669"/>
    <property type="project" value="InterPro"/>
</dbReference>
<keyword evidence="4" id="KW-0677">Repeat</keyword>
<dbReference type="AlphaFoldDB" id="A0AAD7ZC57"/>
<dbReference type="Proteomes" id="UP001233999">
    <property type="component" value="Unassembled WGS sequence"/>
</dbReference>
<name>A0AAD7ZC57_DIPPU</name>
<comment type="caution">
    <text evidence="9">The sequence shown here is derived from an EMBL/GenBank/DDBJ whole genome shotgun (WGS) entry which is preliminary data.</text>
</comment>
<dbReference type="InterPro" id="IPR026825">
    <property type="entry name" value="Vac14"/>
</dbReference>
<feature type="domain" description="Vacuolar protein 14 C-terminal Fig4-binding" evidence="8">
    <location>
        <begin position="481"/>
        <end position="658"/>
    </location>
</feature>
<accession>A0AAD7ZC57</accession>
<evidence type="ECO:0000256" key="1">
    <source>
        <dbReference type="ARBA" id="ARBA00004308"/>
    </source>
</evidence>
<evidence type="ECO:0000313" key="9">
    <source>
        <dbReference type="EMBL" id="KAJ9577283.1"/>
    </source>
</evidence>
<comment type="subunit">
    <text evidence="7">Forms pentamers. Component of the PI(3,5)P2 regulatory complex/PAS complex, at least composed of PIKFYVE, FIG4 and VAC14. VAC14 nucleates the assembly of the complex and serves as a scaffold by pentamerizing into a star-shaped structure, which can bind a single copy each of PIKFYVE and FIG4 and coordinates their activities. Interacts with NOS1.</text>
</comment>
<protein>
    <recommendedName>
        <fullName evidence="3">Protein VAC14 homolog</fullName>
    </recommendedName>
</protein>
<proteinExistence type="inferred from homology"/>
<dbReference type="PANTHER" id="PTHR16023:SF0">
    <property type="entry name" value="PROTEIN VAC14 HOMOLOG"/>
    <property type="match status" value="1"/>
</dbReference>
<dbReference type="InterPro" id="IPR016024">
    <property type="entry name" value="ARM-type_fold"/>
</dbReference>
<comment type="function">
    <text evidence="6">Scaffold protein component of the PI(3,5)P2 regulatory complex which regulates both the synthesis and turnover of phosphatidylinositol 3,5-bisphosphate (PtdIns(3,5)P2). Pentamerizes into a star-shaped structure and nucleates the assembly of the complex. The pentamer binds a single copy each of PIKFYVE and FIG4 and coordinates both PIKfyve kinase activity and FIG4 phosphatase activity, being required to maintain normal levels of phosphatidylinositol 3-phosphate (PtdIns(3)P) and phosphatidylinositol 5-phosphate (PtdIns(5)P). Plays a role in the biogenesis of endosome carrier vesicles (ECV) / multivesicular bodies (MVB) transport intermediates from early endosomes.</text>
</comment>
<evidence type="ECO:0000256" key="4">
    <source>
        <dbReference type="ARBA" id="ARBA00022737"/>
    </source>
</evidence>
<feature type="non-terminal residue" evidence="9">
    <location>
        <position position="748"/>
    </location>
</feature>
<sequence>MSESVCTEIRKCVNMTDANLWFQCVQHVKDMVGGYMYRDTHNESPFIIPINNDSEVLSSYPSTMIVKIQIKVKTKAAALEIEKMVKEFAQVNETVQIKKLLKVLEEFATSQNTNTKKGGLIGLAAIAIALGKDTALYTDELIQPILACFSDSDLRVRYYACESLYNVVKVARGAVLPHFTDIFNALSKLAADPDQNVKNGSELLDRLMKDIVTESSSFDLVAFMPLLREKIYTNHTLEIKKMCDTVLGEFLRSIKQDPNRVDFAGMINIVIFHSQAADDMLQFTALTWIKEFVQLSGRMMLPFASGILTAVLPCLSYDNIRETARAVNFSMMKLITAEDNRELPDTEYQDTEQAVEKLDLPSVVDVLIKHLSYTSVHTKVAVLRWIYHLHIKVPNKMFRHVQELFPVLLRTLSDTSDEVVQQDLEVLAEIISSPAGRTHSIPENNQLDMSALEKQATNNKNPYFSKFMVSLLHSFSSDQHHLLEDRGAFIIRQLCVLLNSEDIYRSLAEILLHEKQLKFASIMVQTLNSILLTSSELFQLRNKLKDLNSEESCVLFCCLYKSWSHNPVATVALCFLTQSYRHVCDLIHIFADLEITVEFLTEIDKLVQLIESPIFTYLRLELLAVPCNQHLVQALYGLLMLLPQTEAFNTLRQRLDCVSSLHLHYCADRNDRLTNMEEKNSIKAKHIDFSELLEHFVSIQEQHRQDKNVSRTKILLDKGIHTMSSIINLFPNIFKFLLVFPMDLNPRP</sequence>
<dbReference type="SUPFAM" id="SSF48371">
    <property type="entry name" value="ARM repeat"/>
    <property type="match status" value="1"/>
</dbReference>
<evidence type="ECO:0000256" key="5">
    <source>
        <dbReference type="ARBA" id="ARBA00023136"/>
    </source>
</evidence>
<dbReference type="GO" id="GO:0006661">
    <property type="term" value="P:phosphatidylinositol biosynthetic process"/>
    <property type="evidence" value="ECO:0007669"/>
    <property type="project" value="InterPro"/>
</dbReference>
<keyword evidence="10" id="KW-1185">Reference proteome</keyword>
<reference evidence="9" key="1">
    <citation type="journal article" date="2023" name="IScience">
        <title>Live-bearing cockroach genome reveals convergent evolutionary mechanisms linked to viviparity in insects and beyond.</title>
        <authorList>
            <person name="Fouks B."/>
            <person name="Harrison M.C."/>
            <person name="Mikhailova A.A."/>
            <person name="Marchal E."/>
            <person name="English S."/>
            <person name="Carruthers M."/>
            <person name="Jennings E.C."/>
            <person name="Chiamaka E.L."/>
            <person name="Frigard R.A."/>
            <person name="Pippel M."/>
            <person name="Attardo G.M."/>
            <person name="Benoit J.B."/>
            <person name="Bornberg-Bauer E."/>
            <person name="Tobe S.S."/>
        </authorList>
    </citation>
    <scope>NUCLEOTIDE SEQUENCE</scope>
    <source>
        <strain evidence="9">Stay&amp;Tobe</strain>
    </source>
</reference>
<dbReference type="Gene3D" id="1.25.10.10">
    <property type="entry name" value="Leucine-rich Repeat Variant"/>
    <property type="match status" value="2"/>
</dbReference>
<evidence type="ECO:0000313" key="10">
    <source>
        <dbReference type="Proteomes" id="UP001233999"/>
    </source>
</evidence>
<evidence type="ECO:0000256" key="7">
    <source>
        <dbReference type="ARBA" id="ARBA00047092"/>
    </source>
</evidence>
<dbReference type="PANTHER" id="PTHR16023">
    <property type="entry name" value="TAX1 BINDING PROTEIN-RELATED"/>
    <property type="match status" value="1"/>
</dbReference>
<dbReference type="Pfam" id="PF12755">
    <property type="entry name" value="Vac14_Fab1_bd"/>
    <property type="match status" value="1"/>
</dbReference>
<dbReference type="EMBL" id="JASPKZ010009367">
    <property type="protein sequence ID" value="KAJ9577283.1"/>
    <property type="molecule type" value="Genomic_DNA"/>
</dbReference>
<dbReference type="InterPro" id="IPR021841">
    <property type="entry name" value="VAC14_Fig4p-bd"/>
</dbReference>
<evidence type="ECO:0000259" key="8">
    <source>
        <dbReference type="Pfam" id="PF11916"/>
    </source>
</evidence>
<evidence type="ECO:0000256" key="6">
    <source>
        <dbReference type="ARBA" id="ARBA00045654"/>
    </source>
</evidence>
<evidence type="ECO:0000256" key="2">
    <source>
        <dbReference type="ARBA" id="ARBA00010225"/>
    </source>
</evidence>
<dbReference type="Pfam" id="PF11916">
    <property type="entry name" value="Vac14_Fig4_bd"/>
    <property type="match status" value="1"/>
</dbReference>
<dbReference type="InterPro" id="IPR011989">
    <property type="entry name" value="ARM-like"/>
</dbReference>
<reference evidence="9" key="2">
    <citation type="submission" date="2023-05" db="EMBL/GenBank/DDBJ databases">
        <authorList>
            <person name="Fouks B."/>
        </authorList>
    </citation>
    <scope>NUCLEOTIDE SEQUENCE</scope>
    <source>
        <strain evidence="9">Stay&amp;Tobe</strain>
        <tissue evidence="9">Testes</tissue>
    </source>
</reference>
<keyword evidence="5" id="KW-0472">Membrane</keyword>
<evidence type="ECO:0000256" key="3">
    <source>
        <dbReference type="ARBA" id="ARBA00013840"/>
    </source>
</evidence>
<comment type="similarity">
    <text evidence="2">Belongs to the VAC14 family.</text>
</comment>
<gene>
    <name evidence="9" type="ORF">L9F63_006122</name>
</gene>
<comment type="subcellular location">
    <subcellularLocation>
        <location evidence="1">Endomembrane system</location>
    </subcellularLocation>
</comment>
<dbReference type="GO" id="GO:0010008">
    <property type="term" value="C:endosome membrane"/>
    <property type="evidence" value="ECO:0007669"/>
    <property type="project" value="TreeGrafter"/>
</dbReference>